<gene>
    <name evidence="5" type="ORF">FHW36_10382</name>
</gene>
<feature type="domain" description="Response regulatory" evidence="4">
    <location>
        <begin position="17"/>
        <end position="131"/>
    </location>
</feature>
<dbReference type="CDD" id="cd17546">
    <property type="entry name" value="REC_hyHK_CKI1_RcsC-like"/>
    <property type="match status" value="1"/>
</dbReference>
<keyword evidence="1 3" id="KW-0597">Phosphoprotein</keyword>
<dbReference type="Pfam" id="PF00072">
    <property type="entry name" value="Response_reg"/>
    <property type="match status" value="1"/>
</dbReference>
<protein>
    <submittedName>
        <fullName evidence="5">Response regulator receiver protein</fullName>
    </submittedName>
</protein>
<feature type="modified residue" description="4-aspartylphosphate" evidence="3">
    <location>
        <position position="66"/>
    </location>
</feature>
<dbReference type="GO" id="GO:0000160">
    <property type="term" value="P:phosphorelay signal transduction system"/>
    <property type="evidence" value="ECO:0007669"/>
    <property type="project" value="UniProtKB-KW"/>
</dbReference>
<keyword evidence="2" id="KW-0902">Two-component regulatory system</keyword>
<name>A0A561PT81_9BACT</name>
<dbReference type="PANTHER" id="PTHR45339:SF1">
    <property type="entry name" value="HYBRID SIGNAL TRANSDUCTION HISTIDINE KINASE J"/>
    <property type="match status" value="1"/>
</dbReference>
<evidence type="ECO:0000313" key="5">
    <source>
        <dbReference type="EMBL" id="TWF41278.1"/>
    </source>
</evidence>
<organism evidence="5 6">
    <name type="scientific">Chitinophaga polysaccharea</name>
    <dbReference type="NCBI Taxonomy" id="1293035"/>
    <lineage>
        <taxon>Bacteria</taxon>
        <taxon>Pseudomonadati</taxon>
        <taxon>Bacteroidota</taxon>
        <taxon>Chitinophagia</taxon>
        <taxon>Chitinophagales</taxon>
        <taxon>Chitinophagaceae</taxon>
        <taxon>Chitinophaga</taxon>
    </lineage>
</organism>
<dbReference type="SMART" id="SM00448">
    <property type="entry name" value="REC"/>
    <property type="match status" value="1"/>
</dbReference>
<dbReference type="InterPro" id="IPR011006">
    <property type="entry name" value="CheY-like_superfamily"/>
</dbReference>
<accession>A0A561PT81</accession>
<dbReference type="Gene3D" id="3.40.50.2300">
    <property type="match status" value="1"/>
</dbReference>
<evidence type="ECO:0000256" key="2">
    <source>
        <dbReference type="ARBA" id="ARBA00023012"/>
    </source>
</evidence>
<comment type="caution">
    <text evidence="5">The sequence shown here is derived from an EMBL/GenBank/DDBJ whole genome shotgun (WGS) entry which is preliminary data.</text>
</comment>
<dbReference type="Proteomes" id="UP000320811">
    <property type="component" value="Unassembled WGS sequence"/>
</dbReference>
<keyword evidence="6" id="KW-1185">Reference proteome</keyword>
<dbReference type="InterPro" id="IPR001789">
    <property type="entry name" value="Sig_transdc_resp-reg_receiver"/>
</dbReference>
<evidence type="ECO:0000313" key="6">
    <source>
        <dbReference type="Proteomes" id="UP000320811"/>
    </source>
</evidence>
<dbReference type="OrthoDB" id="9796457at2"/>
<dbReference type="PROSITE" id="PS50110">
    <property type="entry name" value="RESPONSE_REGULATORY"/>
    <property type="match status" value="1"/>
</dbReference>
<proteinExistence type="predicted"/>
<evidence type="ECO:0000259" key="4">
    <source>
        <dbReference type="PROSITE" id="PS50110"/>
    </source>
</evidence>
<evidence type="ECO:0000256" key="1">
    <source>
        <dbReference type="ARBA" id="ARBA00022553"/>
    </source>
</evidence>
<sequence>MSYQSNTSSPHFLHGIRLLIVEDNAINVRILELQLRKTGAIITTASNGREALSTIQSAAFDGIILDLHMPEMNGYDTIPHIRRLQPDAFIVVVTADILPEVSTRLAALQIKDILPKPYAAEALLDILAQHRPV</sequence>
<dbReference type="PANTHER" id="PTHR45339">
    <property type="entry name" value="HYBRID SIGNAL TRANSDUCTION HISTIDINE KINASE J"/>
    <property type="match status" value="1"/>
</dbReference>
<reference evidence="5 6" key="1">
    <citation type="submission" date="2019-06" db="EMBL/GenBank/DDBJ databases">
        <title>Sorghum-associated microbial communities from plants grown in Nebraska, USA.</title>
        <authorList>
            <person name="Schachtman D."/>
        </authorList>
    </citation>
    <scope>NUCLEOTIDE SEQUENCE [LARGE SCALE GENOMIC DNA]</scope>
    <source>
        <strain evidence="5 6">1209</strain>
    </source>
</reference>
<dbReference type="AlphaFoldDB" id="A0A561PT81"/>
<dbReference type="RefSeq" id="WP_145668237.1">
    <property type="nucleotide sequence ID" value="NZ_VIWO01000003.1"/>
</dbReference>
<evidence type="ECO:0000256" key="3">
    <source>
        <dbReference type="PROSITE-ProRule" id="PRU00169"/>
    </source>
</evidence>
<dbReference type="EMBL" id="VIWO01000003">
    <property type="protein sequence ID" value="TWF41278.1"/>
    <property type="molecule type" value="Genomic_DNA"/>
</dbReference>
<dbReference type="SUPFAM" id="SSF52172">
    <property type="entry name" value="CheY-like"/>
    <property type="match status" value="1"/>
</dbReference>